<dbReference type="InterPro" id="IPR036928">
    <property type="entry name" value="AS_sf"/>
</dbReference>
<keyword evidence="1" id="KW-0472">Membrane</keyword>
<reference evidence="4" key="1">
    <citation type="submission" date="2025-08" db="UniProtKB">
        <authorList>
            <consortium name="RefSeq"/>
        </authorList>
    </citation>
    <scope>IDENTIFICATION</scope>
    <source>
        <tissue evidence="4">Testes</tissue>
    </source>
</reference>
<dbReference type="GeneID" id="100370800"/>
<keyword evidence="1" id="KW-0812">Transmembrane</keyword>
<evidence type="ECO:0000313" key="3">
    <source>
        <dbReference type="Proteomes" id="UP000694865"/>
    </source>
</evidence>
<evidence type="ECO:0000256" key="1">
    <source>
        <dbReference type="SAM" id="Phobius"/>
    </source>
</evidence>
<dbReference type="RefSeq" id="XP_002733646.2">
    <property type="nucleotide sequence ID" value="XM_002733600.2"/>
</dbReference>
<dbReference type="Gene3D" id="3.90.1300.10">
    <property type="entry name" value="Amidase signature (AS) domain"/>
    <property type="match status" value="1"/>
</dbReference>
<accession>A0ABM0GN65</accession>
<evidence type="ECO:0000313" key="4">
    <source>
        <dbReference type="RefSeq" id="XP_002733646.2"/>
    </source>
</evidence>
<protein>
    <submittedName>
        <fullName evidence="4">Fatty acid amide hydrolase-like</fullName>
    </submittedName>
</protein>
<dbReference type="PANTHER" id="PTHR11895:SF67">
    <property type="entry name" value="AMIDASE DOMAIN-CONTAINING PROTEIN"/>
    <property type="match status" value="1"/>
</dbReference>
<name>A0ABM0GN65_SACKO</name>
<dbReference type="PANTHER" id="PTHR11895">
    <property type="entry name" value="TRANSAMIDASE"/>
    <property type="match status" value="1"/>
</dbReference>
<keyword evidence="1" id="KW-1133">Transmembrane helix</keyword>
<dbReference type="InterPro" id="IPR000120">
    <property type="entry name" value="Amidase"/>
</dbReference>
<keyword evidence="3" id="KW-1185">Reference proteome</keyword>
<dbReference type="InterPro" id="IPR023631">
    <property type="entry name" value="Amidase_dom"/>
</dbReference>
<gene>
    <name evidence="4" type="primary">LOC100370800</name>
</gene>
<feature type="transmembrane region" description="Helical" evidence="1">
    <location>
        <begin position="12"/>
        <end position="36"/>
    </location>
</feature>
<feature type="domain" description="Amidase" evidence="2">
    <location>
        <begin position="183"/>
        <end position="601"/>
    </location>
</feature>
<evidence type="ECO:0000259" key="2">
    <source>
        <dbReference type="Pfam" id="PF01425"/>
    </source>
</evidence>
<dbReference type="Pfam" id="PF01425">
    <property type="entry name" value="Amidase"/>
    <property type="match status" value="1"/>
</dbReference>
<sequence length="624" mass="68163">MIIKSISGGQSLRIKMSVFSILSALPVLGFTLWFLFFRRVTRTSPKPIVKREKGQPVYPIEYNLTSRESYPRVNGFALKIFAKVIHSFMGQAVLGPNAFVKNNYNLLRKIQYEDSAVYVPFEPFTGPEMSPEDGCPVDLEKFINAEETATEGFQFCTVSNYYKAYRTGGVSPMDVAEKAIKAIEDSEQLTPKLRAVVQYNVQEIKRMAKASCERFESNKPLSVFDGVPVLVKEEVHVVPYYKRDGSASIGNTQTKEDATMVKKLRDAGAVILGVTNMHEFGMGVTGINSSIIHGTARNPYNTDHCCGGSSAGSASAVGAGLSPVAIGTDAGGSIRIPASLCGVVGFKPTYGRVSLAGGCSDFSLLHHGPLACCVRDAALSYAIMAGPDKKDPTSLHQPIVSLDRFDDKSLTGLRVGIDWRFFRDTSTEILASCEKALLYIESLGAKVVDVQIPELEELRIAHLCVALSEMGTMNREEFNSCLHLMGGDTISSNGVGQLFTGSDFVQANQQRGRSMKFIREIFGKVDCIITPATGKTAVKIHPGDLKYGAVEESTLNNYIRYMFIGNMLGLPSLVLPIAYDTNGLPIALQLLGNWWQEDVVLRIGHATEGFLQKAKPQVHYSLLS</sequence>
<organism evidence="3 4">
    <name type="scientific">Saccoglossus kowalevskii</name>
    <name type="common">Acorn worm</name>
    <dbReference type="NCBI Taxonomy" id="10224"/>
    <lineage>
        <taxon>Eukaryota</taxon>
        <taxon>Metazoa</taxon>
        <taxon>Hemichordata</taxon>
        <taxon>Enteropneusta</taxon>
        <taxon>Harrimaniidae</taxon>
        <taxon>Saccoglossus</taxon>
    </lineage>
</organism>
<dbReference type="SUPFAM" id="SSF75304">
    <property type="entry name" value="Amidase signature (AS) enzymes"/>
    <property type="match status" value="1"/>
</dbReference>
<dbReference type="Proteomes" id="UP000694865">
    <property type="component" value="Unplaced"/>
</dbReference>
<proteinExistence type="predicted"/>